<dbReference type="GO" id="GO:0035539">
    <property type="term" value="F:8-oxo-7,8-dihydrodeoxyguanosine triphosphate pyrophosphatase activity"/>
    <property type="evidence" value="ECO:0007669"/>
    <property type="project" value="UniProtKB-EC"/>
</dbReference>
<dbReference type="PRINTS" id="PR00502">
    <property type="entry name" value="NUDIXFAMILY"/>
</dbReference>
<protein>
    <recommendedName>
        <fullName evidence="13">8-oxo-dGTP diphosphatase</fullName>
        <ecNumber evidence="12">3.6.1.55</ecNumber>
    </recommendedName>
    <alternativeName>
        <fullName evidence="16">7,8-dihydro-8-oxoguanine-triphosphatase</fullName>
    </alternativeName>
    <alternativeName>
        <fullName evidence="15">Mutator protein MutT</fullName>
    </alternativeName>
    <alternativeName>
        <fullName evidence="14">dGTP pyrophosphohydrolase</fullName>
    </alternativeName>
</protein>
<evidence type="ECO:0000256" key="13">
    <source>
        <dbReference type="ARBA" id="ARBA00040794"/>
    </source>
</evidence>
<evidence type="ECO:0000256" key="2">
    <source>
        <dbReference type="ARBA" id="ARBA00005582"/>
    </source>
</evidence>
<dbReference type="NCBIfam" id="NF006530">
    <property type="entry name" value="PRK08999.1"/>
    <property type="match status" value="1"/>
</dbReference>
<evidence type="ECO:0000256" key="15">
    <source>
        <dbReference type="ARBA" id="ARBA00041979"/>
    </source>
</evidence>
<comment type="cofactor">
    <cofactor evidence="1">
        <name>Mg(2+)</name>
        <dbReference type="ChEBI" id="CHEBI:18420"/>
    </cofactor>
</comment>
<dbReference type="InterPro" id="IPR015797">
    <property type="entry name" value="NUDIX_hydrolase-like_dom_sf"/>
</dbReference>
<evidence type="ECO:0000256" key="8">
    <source>
        <dbReference type="ARBA" id="ARBA00022842"/>
    </source>
</evidence>
<evidence type="ECO:0000256" key="10">
    <source>
        <dbReference type="ARBA" id="ARBA00035861"/>
    </source>
</evidence>
<proteinExistence type="inferred from homology"/>
<dbReference type="InterPro" id="IPR000086">
    <property type="entry name" value="NUDIX_hydrolase_dom"/>
</dbReference>
<evidence type="ECO:0000256" key="16">
    <source>
        <dbReference type="ARBA" id="ARBA00042798"/>
    </source>
</evidence>
<dbReference type="InterPro" id="IPR022998">
    <property type="entry name" value="ThiamineP_synth_TenI"/>
</dbReference>
<evidence type="ECO:0000256" key="12">
    <source>
        <dbReference type="ARBA" id="ARBA00038905"/>
    </source>
</evidence>
<dbReference type="CDD" id="cd00564">
    <property type="entry name" value="TMP_TenI"/>
    <property type="match status" value="1"/>
</dbReference>
<gene>
    <name evidence="19" type="ORF">AWT59_0531</name>
</gene>
<sequence>MNTPIEKTKIVEVSAAVLQRADGTFLLAQRPPDKIWAGYWEFPGGKIEPGETPYAALVRELREELGITVTTAYPWLTRVYTYPHATVRLHFFRVTAWSGELHPHEGQQFSWQSPTPTLPRGEREMVSPLLPANAPILRALSLPTLYAISNVAELGEDEFIRRLEAALHNGLRLVQLREKDYSRAALRALALKMLPLIRSHDARLLINADIELAKEIGADGVQLTGVQLAELIVRPDVEWCAASCHSAEELRRAEALGCDFALLSPVLATRSHPGAPHLGWEKFAASAAGCSIPVYALGGLTQADMSTAWQHGAHGVGLLRQAW</sequence>
<evidence type="ECO:0000256" key="7">
    <source>
        <dbReference type="ARBA" id="ARBA00022801"/>
    </source>
</evidence>
<keyword evidence="7 17" id="KW-0378">Hydrolase</keyword>
<evidence type="ECO:0000313" key="20">
    <source>
        <dbReference type="Proteomes" id="UP000070578"/>
    </source>
</evidence>
<dbReference type="Gene3D" id="3.90.79.10">
    <property type="entry name" value="Nucleoside Triphosphate Pyrophosphohydrolase"/>
    <property type="match status" value="1"/>
</dbReference>
<dbReference type="GO" id="GO:0046872">
    <property type="term" value="F:metal ion binding"/>
    <property type="evidence" value="ECO:0007669"/>
    <property type="project" value="UniProtKB-KW"/>
</dbReference>
<dbReference type="AlphaFoldDB" id="A0A139BWK4"/>
<keyword evidence="9" id="KW-0234">DNA repair</keyword>
<evidence type="ECO:0000256" key="6">
    <source>
        <dbReference type="ARBA" id="ARBA00022763"/>
    </source>
</evidence>
<dbReference type="GO" id="GO:0006260">
    <property type="term" value="P:DNA replication"/>
    <property type="evidence" value="ECO:0007669"/>
    <property type="project" value="UniProtKB-KW"/>
</dbReference>
<dbReference type="GO" id="GO:0009228">
    <property type="term" value="P:thiamine biosynthetic process"/>
    <property type="evidence" value="ECO:0007669"/>
    <property type="project" value="UniProtKB-KW"/>
</dbReference>
<dbReference type="InterPro" id="IPR036206">
    <property type="entry name" value="ThiamineP_synth_sf"/>
</dbReference>
<evidence type="ECO:0000256" key="14">
    <source>
        <dbReference type="ARBA" id="ARBA00041592"/>
    </source>
</evidence>
<dbReference type="PROSITE" id="PS51462">
    <property type="entry name" value="NUDIX"/>
    <property type="match status" value="1"/>
</dbReference>
<dbReference type="Pfam" id="PF02581">
    <property type="entry name" value="TMP-TENI"/>
    <property type="match status" value="1"/>
</dbReference>
<evidence type="ECO:0000313" key="19">
    <source>
        <dbReference type="EMBL" id="KXS33369.1"/>
    </source>
</evidence>
<comment type="caution">
    <text evidence="19">The sequence shown here is derived from an EMBL/GenBank/DDBJ whole genome shotgun (WGS) entry which is preliminary data.</text>
</comment>
<dbReference type="CDD" id="cd03425">
    <property type="entry name" value="NUDIX_MutT_NudA_like"/>
    <property type="match status" value="1"/>
</dbReference>
<evidence type="ECO:0000256" key="11">
    <source>
        <dbReference type="ARBA" id="ARBA00036904"/>
    </source>
</evidence>
<comment type="catalytic activity">
    <reaction evidence="11">
        <text>8-oxo-GTP + H2O = 8-oxo-GMP + diphosphate + H(+)</text>
        <dbReference type="Rhea" id="RHEA:67616"/>
        <dbReference type="ChEBI" id="CHEBI:15377"/>
        <dbReference type="ChEBI" id="CHEBI:15378"/>
        <dbReference type="ChEBI" id="CHEBI:33019"/>
        <dbReference type="ChEBI" id="CHEBI:143553"/>
        <dbReference type="ChEBI" id="CHEBI:145694"/>
    </reaction>
</comment>
<keyword evidence="3" id="KW-0515">Mutator protein</keyword>
<dbReference type="PANTHER" id="PTHR47707:SF1">
    <property type="entry name" value="NUDIX HYDROLASE FAMILY PROTEIN"/>
    <property type="match status" value="1"/>
</dbReference>
<keyword evidence="5" id="KW-0479">Metal-binding</keyword>
<dbReference type="InterPro" id="IPR013785">
    <property type="entry name" value="Aldolase_TIM"/>
</dbReference>
<dbReference type="Gene3D" id="3.20.20.70">
    <property type="entry name" value="Aldolase class I"/>
    <property type="match status" value="1"/>
</dbReference>
<dbReference type="PROSITE" id="PS00893">
    <property type="entry name" value="NUDIX_BOX"/>
    <property type="match status" value="1"/>
</dbReference>
<evidence type="ECO:0000256" key="5">
    <source>
        <dbReference type="ARBA" id="ARBA00022723"/>
    </source>
</evidence>
<evidence type="ECO:0000256" key="9">
    <source>
        <dbReference type="ARBA" id="ARBA00023204"/>
    </source>
</evidence>
<accession>A0A139BWK4</accession>
<keyword evidence="4" id="KW-0235">DNA replication</keyword>
<reference evidence="19 20" key="1">
    <citation type="submission" date="2016-02" db="EMBL/GenBank/DDBJ databases">
        <authorList>
            <person name="Wen L."/>
            <person name="He K."/>
            <person name="Yang H."/>
        </authorList>
    </citation>
    <scope>NUCLEOTIDE SEQUENCE [LARGE SCALE GENOMIC DNA]</scope>
    <source>
        <strain evidence="19">ShG14-8</strain>
    </source>
</reference>
<evidence type="ECO:0000256" key="3">
    <source>
        <dbReference type="ARBA" id="ARBA00022457"/>
    </source>
</evidence>
<evidence type="ECO:0000256" key="4">
    <source>
        <dbReference type="ARBA" id="ARBA00022705"/>
    </source>
</evidence>
<dbReference type="EMBL" id="LSLI01000007">
    <property type="protein sequence ID" value="KXS33369.1"/>
    <property type="molecule type" value="Genomic_DNA"/>
</dbReference>
<keyword evidence="6" id="KW-0227">DNA damage</keyword>
<dbReference type="SUPFAM" id="SSF51391">
    <property type="entry name" value="Thiamin phosphate synthase"/>
    <property type="match status" value="1"/>
</dbReference>
<dbReference type="InterPro" id="IPR020084">
    <property type="entry name" value="NUDIX_hydrolase_CS"/>
</dbReference>
<dbReference type="PATRIC" id="fig|1796491.3.peg.579"/>
<dbReference type="Pfam" id="PF00293">
    <property type="entry name" value="NUDIX"/>
    <property type="match status" value="1"/>
</dbReference>
<dbReference type="InterPro" id="IPR020476">
    <property type="entry name" value="Nudix_hydrolase"/>
</dbReference>
<feature type="domain" description="Nudix hydrolase" evidence="18">
    <location>
        <begin position="8"/>
        <end position="180"/>
    </location>
</feature>
<organism evidence="19 20">
    <name type="scientific">Candidatus Gallionella acididurans</name>
    <dbReference type="NCBI Taxonomy" id="1796491"/>
    <lineage>
        <taxon>Bacteria</taxon>
        <taxon>Pseudomonadati</taxon>
        <taxon>Pseudomonadota</taxon>
        <taxon>Betaproteobacteria</taxon>
        <taxon>Nitrosomonadales</taxon>
        <taxon>Gallionellaceae</taxon>
        <taxon>Gallionella</taxon>
    </lineage>
</organism>
<evidence type="ECO:0000259" key="18">
    <source>
        <dbReference type="PROSITE" id="PS51462"/>
    </source>
</evidence>
<name>A0A139BWK4_9PROT</name>
<dbReference type="InterPro" id="IPR047127">
    <property type="entry name" value="MutT-like"/>
</dbReference>
<comment type="catalytic activity">
    <reaction evidence="10">
        <text>8-oxo-dGTP + H2O = 8-oxo-dGMP + diphosphate + H(+)</text>
        <dbReference type="Rhea" id="RHEA:31575"/>
        <dbReference type="ChEBI" id="CHEBI:15377"/>
        <dbReference type="ChEBI" id="CHEBI:15378"/>
        <dbReference type="ChEBI" id="CHEBI:33019"/>
        <dbReference type="ChEBI" id="CHEBI:63224"/>
        <dbReference type="ChEBI" id="CHEBI:77896"/>
        <dbReference type="EC" id="3.6.1.55"/>
    </reaction>
</comment>
<keyword evidence="8" id="KW-0460">Magnesium</keyword>
<comment type="similarity">
    <text evidence="2 17">Belongs to the Nudix hydrolase family.</text>
</comment>
<evidence type="ECO:0000256" key="17">
    <source>
        <dbReference type="RuleBase" id="RU003476"/>
    </source>
</evidence>
<dbReference type="Proteomes" id="UP000070578">
    <property type="component" value="Unassembled WGS sequence"/>
</dbReference>
<dbReference type="GO" id="GO:0006281">
    <property type="term" value="P:DNA repair"/>
    <property type="evidence" value="ECO:0007669"/>
    <property type="project" value="UniProtKB-KW"/>
</dbReference>
<dbReference type="GO" id="GO:0044715">
    <property type="term" value="F:8-oxo-dGDP phosphatase activity"/>
    <property type="evidence" value="ECO:0007669"/>
    <property type="project" value="TreeGrafter"/>
</dbReference>
<evidence type="ECO:0000256" key="1">
    <source>
        <dbReference type="ARBA" id="ARBA00001946"/>
    </source>
</evidence>
<dbReference type="GO" id="GO:0044716">
    <property type="term" value="F:8-oxo-GDP phosphatase activity"/>
    <property type="evidence" value="ECO:0007669"/>
    <property type="project" value="TreeGrafter"/>
</dbReference>
<dbReference type="GO" id="GO:0008413">
    <property type="term" value="F:8-oxo-7,8-dihydroguanosine triphosphate pyrophosphatase activity"/>
    <property type="evidence" value="ECO:0007669"/>
    <property type="project" value="TreeGrafter"/>
</dbReference>
<dbReference type="SUPFAM" id="SSF55811">
    <property type="entry name" value="Nudix"/>
    <property type="match status" value="1"/>
</dbReference>
<dbReference type="PANTHER" id="PTHR47707">
    <property type="entry name" value="8-OXO-DGTP DIPHOSPHATASE"/>
    <property type="match status" value="1"/>
</dbReference>
<reference evidence="19 20" key="2">
    <citation type="submission" date="2016-03" db="EMBL/GenBank/DDBJ databases">
        <title>New uncultured bacterium of the family Gallionellaceae from acid mine drainage: description and reconstruction of genome based on metagenomic analysis of microbial community.</title>
        <authorList>
            <person name="Kadnikov V."/>
            <person name="Ivasenko D."/>
            <person name="Beletsky A."/>
            <person name="Mardanov A."/>
            <person name="Danilova E."/>
            <person name="Pimenov N."/>
            <person name="Karnachuk O."/>
            <person name="Ravin N."/>
        </authorList>
    </citation>
    <scope>NUCLEOTIDE SEQUENCE [LARGE SCALE GENOMIC DNA]</scope>
    <source>
        <strain evidence="19">ShG14-8</strain>
    </source>
</reference>
<dbReference type="EC" id="3.6.1.55" evidence="12"/>